<evidence type="ECO:0000313" key="2">
    <source>
        <dbReference type="Proteomes" id="UP000183658"/>
    </source>
</evidence>
<dbReference type="OrthoDB" id="1363580at2"/>
<dbReference type="EMBL" id="FOFZ01000004">
    <property type="protein sequence ID" value="SEQ84043.1"/>
    <property type="molecule type" value="Genomic_DNA"/>
</dbReference>
<evidence type="ECO:0000313" key="1">
    <source>
        <dbReference type="EMBL" id="SEQ84043.1"/>
    </source>
</evidence>
<gene>
    <name evidence="1" type="ORF">SAMN05444355_104270</name>
</gene>
<dbReference type="RefSeq" id="WP_139174219.1">
    <property type="nucleotide sequence ID" value="NZ_CBCRVS010000008.1"/>
</dbReference>
<protein>
    <submittedName>
        <fullName evidence="1">Uncharacterized protein</fullName>
    </submittedName>
</protein>
<organism evidence="1 2">
    <name type="scientific">Flavobacterium frigoris</name>
    <dbReference type="NCBI Taxonomy" id="229204"/>
    <lineage>
        <taxon>Bacteria</taxon>
        <taxon>Pseudomonadati</taxon>
        <taxon>Bacteroidota</taxon>
        <taxon>Flavobacteriia</taxon>
        <taxon>Flavobacteriales</taxon>
        <taxon>Flavobacteriaceae</taxon>
        <taxon>Flavobacterium</taxon>
    </lineage>
</organism>
<dbReference type="Proteomes" id="UP000183658">
    <property type="component" value="Unassembled WGS sequence"/>
</dbReference>
<accession>A0A1H9JB80</accession>
<dbReference type="AlphaFoldDB" id="A0A1H9JB80"/>
<keyword evidence="2" id="KW-1185">Reference proteome</keyword>
<name>A0A1H9JB80_FLAFI</name>
<reference evidence="2" key="1">
    <citation type="submission" date="2016-10" db="EMBL/GenBank/DDBJ databases">
        <authorList>
            <person name="Varghese N."/>
            <person name="Submissions S."/>
        </authorList>
    </citation>
    <scope>NUCLEOTIDE SEQUENCE [LARGE SCALE GENOMIC DNA]</scope>
    <source>
        <strain evidence="2">DSM 15719</strain>
    </source>
</reference>
<sequence length="128" mass="14786">MRKLFNSTYRKDYFDGYSIGVNPHLSLERKKNKAFVTGFKSGRLDYENRNGLICCGIPQRIITEKILEDFLIAGMFGFDIETDGYTAFQINIISHWYQSGVEKYDPDQYSNLAALLNTNNIEMNLAHQ</sequence>
<proteinExistence type="predicted"/>